<sequence length="128" mass="14185">MEKNLCDVLTLDNSAAESGDILKEINRRSLRMRWVVPFTMPVEIVKPNVNSEDGTANSNNNIPPFCSCASLNNFKSDSPLSSNNTMSNEKCIKLLPIPSSKHLKDLTVALVSTQWHVKGDTLVMLLQL</sequence>
<reference evidence="1" key="2">
    <citation type="journal article" date="2018" name="Genome Announc.">
        <title>First Report of a Complete Genome Sequence of White spot syndrome virus from India.</title>
        <authorList>
            <person name="Vinaya Kumar K."/>
            <person name="Shekhar M.S."/>
            <person name="Otta S.K."/>
            <person name="Karthic K."/>
            <person name="Ashok Kumar J."/>
            <person name="Gopikrishna G."/>
            <person name="Vijayan K.K."/>
        </authorList>
    </citation>
    <scope>NUCLEOTIDE SEQUENCE</scope>
    <source>
        <strain evidence="1">IN_AP4RU</strain>
    </source>
</reference>
<protein>
    <submittedName>
        <fullName evidence="1">WSSV043</fullName>
    </submittedName>
</protein>
<evidence type="ECO:0000313" key="1">
    <source>
        <dbReference type="EMBL" id="AUO14916.1"/>
    </source>
</evidence>
<organism evidence="1">
    <name type="scientific">White spot syndrome virus</name>
    <dbReference type="NCBI Taxonomy" id="342409"/>
    <lineage>
        <taxon>Viruses</taxon>
        <taxon>Viruses incertae sedis</taxon>
        <taxon>Naldaviricetes</taxon>
        <taxon>Nimaviridae</taxon>
        <taxon>Whispovirus</taxon>
    </lineage>
</organism>
<proteinExistence type="predicted"/>
<dbReference type="EMBL" id="MG702567">
    <property type="protein sequence ID" value="AUO14916.1"/>
    <property type="molecule type" value="Genomic_DNA"/>
</dbReference>
<accession>A0A2I6SBI3</accession>
<name>A0A2I6SBI3_9VIRU</name>
<dbReference type="Proteomes" id="UP000267352">
    <property type="component" value="Segment"/>
</dbReference>
<reference evidence="1" key="1">
    <citation type="submission" date="2017-12" db="EMBL/GenBank/DDBJ databases">
        <authorList>
            <person name="Katneni V.K."/>
            <person name="Shekhar M.S."/>
            <person name="Otta S.K."/>
            <person name="Karthic K."/>
            <person name="Jangam A.K."/>
            <person name="Gopikrishna G."/>
            <person name="Vijayan K.K."/>
        </authorList>
    </citation>
    <scope>NUCLEOTIDE SEQUENCE [LARGE SCALE GENOMIC DNA]</scope>
    <source>
        <strain evidence="1">IN_AP4RU</strain>
    </source>
</reference>